<comment type="caution">
    <text evidence="10">The sequence shown here is derived from an EMBL/GenBank/DDBJ whole genome shotgun (WGS) entry which is preliminary data.</text>
</comment>
<dbReference type="GO" id="GO:0005576">
    <property type="term" value="C:extracellular region"/>
    <property type="evidence" value="ECO:0007669"/>
    <property type="project" value="UniProtKB-SubCell"/>
</dbReference>
<dbReference type="SUPFAM" id="SSF48619">
    <property type="entry name" value="Phospholipase A2, PLA2"/>
    <property type="match status" value="1"/>
</dbReference>
<proteinExistence type="inferred from homology"/>
<evidence type="ECO:0000256" key="5">
    <source>
        <dbReference type="PIRSR" id="PIRSR601211-2"/>
    </source>
</evidence>
<dbReference type="EMBL" id="JASAOG010000311">
    <property type="protein sequence ID" value="KAK0040693.1"/>
    <property type="molecule type" value="Genomic_DNA"/>
</dbReference>
<dbReference type="InterPro" id="IPR016090">
    <property type="entry name" value="PLA2-like_dom"/>
</dbReference>
<evidence type="ECO:0000256" key="1">
    <source>
        <dbReference type="ARBA" id="ARBA00004613"/>
    </source>
</evidence>
<evidence type="ECO:0000259" key="9">
    <source>
        <dbReference type="SMART" id="SM00085"/>
    </source>
</evidence>
<evidence type="ECO:0000256" key="2">
    <source>
        <dbReference type="ARBA" id="ARBA00022525"/>
    </source>
</evidence>
<accession>A0AAD8AQW3</accession>
<protein>
    <submittedName>
        <fullName evidence="10">Phospholipase A2</fullName>
    </submittedName>
</protein>
<feature type="disulfide bond" evidence="6">
    <location>
        <begin position="80"/>
        <end position="138"/>
    </location>
</feature>
<comment type="subcellular location">
    <subcellularLocation>
        <location evidence="1">Secreted</location>
    </subcellularLocation>
</comment>
<reference evidence="10" key="2">
    <citation type="submission" date="2023-04" db="EMBL/GenBank/DDBJ databases">
        <authorList>
            <person name="Bu L."/>
            <person name="Lu L."/>
            <person name="Laidemitt M.R."/>
            <person name="Zhang S.M."/>
            <person name="Mutuku M."/>
            <person name="Mkoji G."/>
            <person name="Steinauer M."/>
            <person name="Loker E.S."/>
        </authorList>
    </citation>
    <scope>NUCLEOTIDE SEQUENCE</scope>
    <source>
        <strain evidence="10">KasaAsao</strain>
        <tissue evidence="10">Whole Snail</tissue>
    </source>
</reference>
<dbReference type="InterPro" id="IPR001211">
    <property type="entry name" value="PLA2"/>
</dbReference>
<dbReference type="PANTHER" id="PTHR11716:SF51">
    <property type="entry name" value="PHOSPHOLIPASE A2"/>
    <property type="match status" value="1"/>
</dbReference>
<dbReference type="PROSITE" id="PS00118">
    <property type="entry name" value="PA2_HIS"/>
    <property type="match status" value="1"/>
</dbReference>
<feature type="active site" evidence="4">
    <location>
        <position position="132"/>
    </location>
</feature>
<reference evidence="10" key="1">
    <citation type="journal article" date="2023" name="PLoS Negl. Trop. Dis.">
        <title>A genome sequence for Biomphalaria pfeifferi, the major vector snail for the human-infecting parasite Schistosoma mansoni.</title>
        <authorList>
            <person name="Bu L."/>
            <person name="Lu L."/>
            <person name="Laidemitt M.R."/>
            <person name="Zhang S.M."/>
            <person name="Mutuku M."/>
            <person name="Mkoji G."/>
            <person name="Steinauer M."/>
            <person name="Loker E.S."/>
        </authorList>
    </citation>
    <scope>NUCLEOTIDE SEQUENCE</scope>
    <source>
        <strain evidence="10">KasaAsao</strain>
    </source>
</reference>
<feature type="active site" evidence="4">
    <location>
        <position position="84"/>
    </location>
</feature>
<evidence type="ECO:0000313" key="10">
    <source>
        <dbReference type="EMBL" id="KAK0040693.1"/>
    </source>
</evidence>
<keyword evidence="2" id="KW-0964">Secreted</keyword>
<dbReference type="CDD" id="cd00125">
    <property type="entry name" value="PLA2c"/>
    <property type="match status" value="1"/>
</dbReference>
<feature type="binding site" evidence="5">
    <location>
        <position position="66"/>
    </location>
    <ligand>
        <name>Ca(2+)</name>
        <dbReference type="ChEBI" id="CHEBI:29108"/>
    </ligand>
</feature>
<keyword evidence="5" id="KW-0479">Metal-binding</keyword>
<sequence>MMQWNFIVRATGFWIIAFLVSTVQSRPSSEHHIEKRHLLQMCELISKYTNRSCLEYNNYGCFCGLGNTATHTGVDDVDNCCRLHDQCYGQVHCFWFFPQLVGYSINCTSHADCYCSDSPQYASCAYSTCMCDLTLAQCLAQHQYHSAFKNFDRRHCHLLGL</sequence>
<keyword evidence="5" id="KW-0106">Calcium</keyword>
<name>A0AAD8AQW3_BIOPF</name>
<dbReference type="Gene3D" id="1.20.90.10">
    <property type="entry name" value="Phospholipase A2 domain"/>
    <property type="match status" value="1"/>
</dbReference>
<feature type="chain" id="PRO_5041929513" evidence="8">
    <location>
        <begin position="26"/>
        <end position="161"/>
    </location>
</feature>
<dbReference type="GO" id="GO:0016042">
    <property type="term" value="P:lipid catabolic process"/>
    <property type="evidence" value="ECO:0007669"/>
    <property type="project" value="InterPro"/>
</dbReference>
<keyword evidence="8" id="KW-0732">Signal</keyword>
<feature type="disulfide bond" evidence="6">
    <location>
        <begin position="63"/>
        <end position="81"/>
    </location>
</feature>
<feature type="domain" description="Phospholipase A2-like central" evidence="9">
    <location>
        <begin position="37"/>
        <end position="157"/>
    </location>
</feature>
<feature type="binding site" evidence="5">
    <location>
        <position position="62"/>
    </location>
    <ligand>
        <name>Ca(2+)</name>
        <dbReference type="ChEBI" id="CHEBI:29108"/>
    </ligand>
</feature>
<comment type="similarity">
    <text evidence="7">Belongs to the phospholipase A2 family.</text>
</comment>
<dbReference type="GO" id="GO:0006644">
    <property type="term" value="P:phospholipid metabolic process"/>
    <property type="evidence" value="ECO:0007669"/>
    <property type="project" value="InterPro"/>
</dbReference>
<dbReference type="Pfam" id="PF00068">
    <property type="entry name" value="Phospholip_A2_1"/>
    <property type="match status" value="1"/>
</dbReference>
<feature type="disulfide bond" evidence="6">
    <location>
        <begin position="87"/>
        <end position="131"/>
    </location>
</feature>
<gene>
    <name evidence="10" type="ORF">Bpfe_029896</name>
</gene>
<feature type="binding site" evidence="5">
    <location>
        <position position="85"/>
    </location>
    <ligand>
        <name>Ca(2+)</name>
        <dbReference type="ChEBI" id="CHEBI:29108"/>
    </ligand>
</feature>
<dbReference type="GO" id="GO:0050482">
    <property type="term" value="P:arachidonate secretion"/>
    <property type="evidence" value="ECO:0007669"/>
    <property type="project" value="InterPro"/>
</dbReference>
<dbReference type="SMART" id="SM00085">
    <property type="entry name" value="PA2c"/>
    <property type="match status" value="1"/>
</dbReference>
<evidence type="ECO:0000313" key="11">
    <source>
        <dbReference type="Proteomes" id="UP001233172"/>
    </source>
</evidence>
<evidence type="ECO:0000256" key="4">
    <source>
        <dbReference type="PIRSR" id="PIRSR601211-1"/>
    </source>
</evidence>
<dbReference type="PANTHER" id="PTHR11716">
    <property type="entry name" value="PHOSPHOLIPASE A2 FAMILY MEMBER"/>
    <property type="match status" value="1"/>
</dbReference>
<evidence type="ECO:0000256" key="3">
    <source>
        <dbReference type="ARBA" id="ARBA00023157"/>
    </source>
</evidence>
<keyword evidence="3 6" id="KW-1015">Disulfide bond</keyword>
<evidence type="ECO:0000256" key="8">
    <source>
        <dbReference type="SAM" id="SignalP"/>
    </source>
</evidence>
<dbReference type="AlphaFoldDB" id="A0AAD8AQW3"/>
<dbReference type="Proteomes" id="UP001233172">
    <property type="component" value="Unassembled WGS sequence"/>
</dbReference>
<feature type="binding site" evidence="5">
    <location>
        <position position="64"/>
    </location>
    <ligand>
        <name>Ca(2+)</name>
        <dbReference type="ChEBI" id="CHEBI:29108"/>
    </ligand>
</feature>
<evidence type="ECO:0000256" key="6">
    <source>
        <dbReference type="PIRSR" id="PIRSR601211-3"/>
    </source>
</evidence>
<evidence type="ECO:0000256" key="7">
    <source>
        <dbReference type="RuleBase" id="RU003654"/>
    </source>
</evidence>
<keyword evidence="11" id="KW-1185">Reference proteome</keyword>
<dbReference type="InterPro" id="IPR033113">
    <property type="entry name" value="PLA2_histidine"/>
</dbReference>
<dbReference type="GO" id="GO:0005543">
    <property type="term" value="F:phospholipid binding"/>
    <property type="evidence" value="ECO:0007669"/>
    <property type="project" value="TreeGrafter"/>
</dbReference>
<comment type="cofactor">
    <cofactor evidence="5">
        <name>Ca(2+)</name>
        <dbReference type="ChEBI" id="CHEBI:29108"/>
    </cofactor>
    <text evidence="5">Binds 1 Ca(2+) ion per subunit.</text>
</comment>
<feature type="disulfide bond" evidence="6">
    <location>
        <begin position="115"/>
        <end position="129"/>
    </location>
</feature>
<organism evidence="10 11">
    <name type="scientific">Biomphalaria pfeifferi</name>
    <name type="common">Bloodfluke planorb</name>
    <name type="synonym">Freshwater snail</name>
    <dbReference type="NCBI Taxonomy" id="112525"/>
    <lineage>
        <taxon>Eukaryota</taxon>
        <taxon>Metazoa</taxon>
        <taxon>Spiralia</taxon>
        <taxon>Lophotrochozoa</taxon>
        <taxon>Mollusca</taxon>
        <taxon>Gastropoda</taxon>
        <taxon>Heterobranchia</taxon>
        <taxon>Euthyneura</taxon>
        <taxon>Panpulmonata</taxon>
        <taxon>Hygrophila</taxon>
        <taxon>Lymnaeoidea</taxon>
        <taxon>Planorbidae</taxon>
        <taxon>Biomphalaria</taxon>
    </lineage>
</organism>
<dbReference type="GO" id="GO:0047498">
    <property type="term" value="F:calcium-dependent phospholipase A2 activity"/>
    <property type="evidence" value="ECO:0007669"/>
    <property type="project" value="TreeGrafter"/>
</dbReference>
<dbReference type="InterPro" id="IPR036444">
    <property type="entry name" value="PLipase_A2_dom_sf"/>
</dbReference>
<dbReference type="GO" id="GO:0005509">
    <property type="term" value="F:calcium ion binding"/>
    <property type="evidence" value="ECO:0007669"/>
    <property type="project" value="InterPro"/>
</dbReference>
<feature type="signal peptide" evidence="8">
    <location>
        <begin position="1"/>
        <end position="25"/>
    </location>
</feature>